<evidence type="ECO:0000256" key="2">
    <source>
        <dbReference type="ARBA" id="ARBA00022676"/>
    </source>
</evidence>
<keyword evidence="3 10" id="KW-0808">Transferase</keyword>
<dbReference type="Gene3D" id="3.90.550.10">
    <property type="entry name" value="Spore Coat Polysaccharide Biosynthesis Protein SpsA, Chain A"/>
    <property type="match status" value="1"/>
</dbReference>
<evidence type="ECO:0000256" key="8">
    <source>
        <dbReference type="SAM" id="Phobius"/>
    </source>
</evidence>
<keyword evidence="11" id="KW-1185">Reference proteome</keyword>
<proteinExistence type="predicted"/>
<dbReference type="KEGG" id="lmb:C9I47_0692"/>
<accession>A0A2U9T1U2</accession>
<protein>
    <submittedName>
        <fullName evidence="10">Glycosyltransferase, group 2 family</fullName>
    </submittedName>
</protein>
<feature type="transmembrane region" description="Helical" evidence="8">
    <location>
        <begin position="217"/>
        <end position="237"/>
    </location>
</feature>
<name>A0A2U9T1U2_9GAMM</name>
<dbReference type="GO" id="GO:0099621">
    <property type="term" value="F:undecaprenyl-phosphate 4-deoxy-4-formamido-L-arabinose transferase activity"/>
    <property type="evidence" value="ECO:0007669"/>
    <property type="project" value="TreeGrafter"/>
</dbReference>
<dbReference type="Proteomes" id="UP000249447">
    <property type="component" value="Chromosome"/>
</dbReference>
<dbReference type="Pfam" id="PF00535">
    <property type="entry name" value="Glycos_transf_2"/>
    <property type="match status" value="1"/>
</dbReference>
<organism evidence="10 11">
    <name type="scientific">Marilutibacter maris</name>
    <dbReference type="NCBI Taxonomy" id="1605891"/>
    <lineage>
        <taxon>Bacteria</taxon>
        <taxon>Pseudomonadati</taxon>
        <taxon>Pseudomonadota</taxon>
        <taxon>Gammaproteobacteria</taxon>
        <taxon>Lysobacterales</taxon>
        <taxon>Lysobacteraceae</taxon>
        <taxon>Marilutibacter</taxon>
    </lineage>
</organism>
<evidence type="ECO:0000313" key="10">
    <source>
        <dbReference type="EMBL" id="AWV06413.1"/>
    </source>
</evidence>
<dbReference type="AlphaFoldDB" id="A0A2U9T1U2"/>
<dbReference type="CDD" id="cd04187">
    <property type="entry name" value="DPM1_like_bac"/>
    <property type="match status" value="1"/>
</dbReference>
<evidence type="ECO:0000256" key="7">
    <source>
        <dbReference type="ARBA" id="ARBA00023136"/>
    </source>
</evidence>
<evidence type="ECO:0000259" key="9">
    <source>
        <dbReference type="Pfam" id="PF00535"/>
    </source>
</evidence>
<feature type="transmembrane region" description="Helical" evidence="8">
    <location>
        <begin position="249"/>
        <end position="274"/>
    </location>
</feature>
<keyword evidence="7 8" id="KW-0472">Membrane</keyword>
<dbReference type="PANTHER" id="PTHR48090">
    <property type="entry name" value="UNDECAPRENYL-PHOSPHATE 4-DEOXY-4-FORMAMIDO-L-ARABINOSE TRANSFERASE-RELATED"/>
    <property type="match status" value="1"/>
</dbReference>
<reference evidence="10 11" key="1">
    <citation type="submission" date="2018-05" db="EMBL/GenBank/DDBJ databases">
        <title>The complete genome of Lysobacter maris HZ9B, a marine bacterium antagonistic against terrestrial plant pathogens.</title>
        <authorList>
            <person name="Zhang X.-Q."/>
        </authorList>
    </citation>
    <scope>NUCLEOTIDE SEQUENCE [LARGE SCALE GENOMIC DNA]</scope>
    <source>
        <strain evidence="10 11">HZ9B</strain>
    </source>
</reference>
<dbReference type="PANTHER" id="PTHR48090:SF3">
    <property type="entry name" value="UNDECAPRENYL-PHOSPHATE 4-DEOXY-4-FORMAMIDO-L-ARABINOSE TRANSFERASE"/>
    <property type="match status" value="1"/>
</dbReference>
<dbReference type="GO" id="GO:0005886">
    <property type="term" value="C:plasma membrane"/>
    <property type="evidence" value="ECO:0007669"/>
    <property type="project" value="TreeGrafter"/>
</dbReference>
<keyword evidence="4 8" id="KW-0812">Transmembrane</keyword>
<evidence type="ECO:0000256" key="4">
    <source>
        <dbReference type="ARBA" id="ARBA00022692"/>
    </source>
</evidence>
<feature type="domain" description="Glycosyltransferase 2-like" evidence="9">
    <location>
        <begin position="3"/>
        <end position="125"/>
    </location>
</feature>
<dbReference type="EMBL" id="CP029843">
    <property type="protein sequence ID" value="AWV06413.1"/>
    <property type="molecule type" value="Genomic_DNA"/>
</dbReference>
<dbReference type="InterPro" id="IPR001173">
    <property type="entry name" value="Glyco_trans_2-like"/>
</dbReference>
<sequence length="294" mass="32656">MLPTLYARIKAVLDPLVTDWELILIDDASNDGTFDVILSLRNEDARVKAIRFARNMGQHSATLHGLRRSKGDCVVTLDDDLQNPPEEIPRFIARLDDGYDLVIGRITNEKKHSFFRNLASQLVQNLICRILGKPRSLALSSYRCMSSRAAKGMSAYSGAHAYMPALMFGAVPQDRICNLDVEHHARMDGRSHYTLRKLLKLSSYLVVNHSSIPLRFVTAWGIFLSLASVVYAGFVVLDVLVSGSSVRGWPTLVVLLSFLSGSILMGMGVLGEYIGRLVVESSYRGQTAVFEEHL</sequence>
<keyword evidence="5" id="KW-0448">Lipopolysaccharide biosynthesis</keyword>
<evidence type="ECO:0000256" key="3">
    <source>
        <dbReference type="ARBA" id="ARBA00022679"/>
    </source>
</evidence>
<evidence type="ECO:0000256" key="5">
    <source>
        <dbReference type="ARBA" id="ARBA00022985"/>
    </source>
</evidence>
<dbReference type="GO" id="GO:0009103">
    <property type="term" value="P:lipopolysaccharide biosynthetic process"/>
    <property type="evidence" value="ECO:0007669"/>
    <property type="project" value="UniProtKB-KW"/>
</dbReference>
<keyword evidence="2" id="KW-0328">Glycosyltransferase</keyword>
<gene>
    <name evidence="10" type="ORF">C9I47_0692</name>
</gene>
<dbReference type="InterPro" id="IPR050256">
    <property type="entry name" value="Glycosyltransferase_2"/>
</dbReference>
<evidence type="ECO:0000256" key="1">
    <source>
        <dbReference type="ARBA" id="ARBA00022475"/>
    </source>
</evidence>
<keyword evidence="6 8" id="KW-1133">Transmembrane helix</keyword>
<keyword evidence="1" id="KW-1003">Cell membrane</keyword>
<evidence type="ECO:0000256" key="6">
    <source>
        <dbReference type="ARBA" id="ARBA00022989"/>
    </source>
</evidence>
<dbReference type="SUPFAM" id="SSF53448">
    <property type="entry name" value="Nucleotide-diphospho-sugar transferases"/>
    <property type="match status" value="1"/>
</dbReference>
<evidence type="ECO:0000313" key="11">
    <source>
        <dbReference type="Proteomes" id="UP000249447"/>
    </source>
</evidence>
<dbReference type="InterPro" id="IPR029044">
    <property type="entry name" value="Nucleotide-diphossugar_trans"/>
</dbReference>